<protein>
    <recommendedName>
        <fullName evidence="3">YrdC-like domain-containing protein</fullName>
    </recommendedName>
</protein>
<evidence type="ECO:0000313" key="2">
    <source>
        <dbReference type="Proteomes" id="UP000179113"/>
    </source>
</evidence>
<organism evidence="1 2">
    <name type="scientific">candidate division WWE3 bacterium RIFOXYC1_FULL_39_7</name>
    <dbReference type="NCBI Taxonomy" id="1802643"/>
    <lineage>
        <taxon>Bacteria</taxon>
        <taxon>Katanobacteria</taxon>
    </lineage>
</organism>
<proteinExistence type="predicted"/>
<evidence type="ECO:0000313" key="1">
    <source>
        <dbReference type="EMBL" id="OGC68688.1"/>
    </source>
</evidence>
<dbReference type="AlphaFoldDB" id="A0A1F4WH67"/>
<name>A0A1F4WH67_UNCKA</name>
<evidence type="ECO:0008006" key="3">
    <source>
        <dbReference type="Google" id="ProtNLM"/>
    </source>
</evidence>
<sequence length="237" mass="26158">MKPIKLIASLSAYKLVGLWMRFGGSAAIDAGSVYSLSIDARNAGAEARLTKAKGGREQKTWATWDDADSVLPLIDLNRLPLNMWGLCLNSEDELANLLGGIHFRYPCRVGWLPSTRFYSRNNRGTAMHQSYLAIYENLTIEKTIKRFLKGKLPLLLTTSFNPGGLPPARDLETALDYAEKLGVMFVVYDPSISSDVRKGSFPAISMTEDGVLEVVRKSGDISIVLNELRNAGYAVRL</sequence>
<accession>A0A1F4WH67</accession>
<gene>
    <name evidence="1" type="ORF">A2415_01910</name>
</gene>
<dbReference type="Proteomes" id="UP000179113">
    <property type="component" value="Unassembled WGS sequence"/>
</dbReference>
<comment type="caution">
    <text evidence="1">The sequence shown here is derived from an EMBL/GenBank/DDBJ whole genome shotgun (WGS) entry which is preliminary data.</text>
</comment>
<reference evidence="1 2" key="1">
    <citation type="journal article" date="2016" name="Nat. Commun.">
        <title>Thousands of microbial genomes shed light on interconnected biogeochemical processes in an aquifer system.</title>
        <authorList>
            <person name="Anantharaman K."/>
            <person name="Brown C.T."/>
            <person name="Hug L.A."/>
            <person name="Sharon I."/>
            <person name="Castelle C.J."/>
            <person name="Probst A.J."/>
            <person name="Thomas B.C."/>
            <person name="Singh A."/>
            <person name="Wilkins M.J."/>
            <person name="Karaoz U."/>
            <person name="Brodie E.L."/>
            <person name="Williams K.H."/>
            <person name="Hubbard S.S."/>
            <person name="Banfield J.F."/>
        </authorList>
    </citation>
    <scope>NUCLEOTIDE SEQUENCE [LARGE SCALE GENOMIC DNA]</scope>
</reference>
<dbReference type="EMBL" id="MEWA01000033">
    <property type="protein sequence ID" value="OGC68688.1"/>
    <property type="molecule type" value="Genomic_DNA"/>
</dbReference>